<dbReference type="CDD" id="cd02440">
    <property type="entry name" value="AdoMet_MTases"/>
    <property type="match status" value="1"/>
</dbReference>
<proteinExistence type="predicted"/>
<sequence>MKTGFQFKSFFIAHDQCAMKVGTDAVILGCSVPVEKRMRILDIGTGSGIIALMLAQRNKNAVIDGIEIDERAAMQAKENFTNSPFSAQLTSHCICAKKFAETKIIKNYNIGDTELMPYDLIVSNPPFFHANASSDIDSRSIARSVSRLTHIELATIAYKLLESDGLFYCILPLQEGVKFLNKILDIDLINIEQQMDKIKIVANCLKWSLDELIIIKPNQKKKANRLIIGLKKVDLKKIDISIIDNQHEYDVSPTFLTIRNNDNSYTAEMKVLTSQFMLKH</sequence>
<dbReference type="PANTHER" id="PTHR47739:SF1">
    <property type="entry name" value="TRNA1(VAL) (ADENINE(37)-N6)-METHYLTRANSFERASE"/>
    <property type="match status" value="1"/>
</dbReference>
<dbReference type="GO" id="GO:0032259">
    <property type="term" value="P:methylation"/>
    <property type="evidence" value="ECO:0007669"/>
    <property type="project" value="UniProtKB-KW"/>
</dbReference>
<dbReference type="Gene3D" id="3.40.50.150">
    <property type="entry name" value="Vaccinia Virus protein VP39"/>
    <property type="match status" value="1"/>
</dbReference>
<keyword evidence="6" id="KW-1185">Reference proteome</keyword>
<evidence type="ECO:0000256" key="3">
    <source>
        <dbReference type="ARBA" id="ARBA00022691"/>
    </source>
</evidence>
<dbReference type="AlphaFoldDB" id="A0A1I0BN01"/>
<dbReference type="GO" id="GO:0008170">
    <property type="term" value="F:N-methyltransferase activity"/>
    <property type="evidence" value="ECO:0007669"/>
    <property type="project" value="UniProtKB-ARBA"/>
</dbReference>
<protein>
    <submittedName>
        <fullName evidence="5">tRNA1Val (Adenine37-N6)-methyltransferase</fullName>
    </submittedName>
</protein>
<reference evidence="6" key="1">
    <citation type="submission" date="2016-10" db="EMBL/GenBank/DDBJ databases">
        <authorList>
            <person name="Varghese N."/>
            <person name="Submissions S."/>
        </authorList>
    </citation>
    <scope>NUCLEOTIDE SEQUENCE [LARGE SCALE GENOMIC DNA]</scope>
    <source>
        <strain evidence="6">DSM 18579</strain>
    </source>
</reference>
<dbReference type="STRING" id="1123402.SAMN02583745_01306"/>
<dbReference type="InterPro" id="IPR007848">
    <property type="entry name" value="Small_mtfrase_dom"/>
</dbReference>
<gene>
    <name evidence="5" type="ORF">SAMN02583745_01306</name>
</gene>
<accession>A0A1I0BN01</accession>
<dbReference type="InterPro" id="IPR029063">
    <property type="entry name" value="SAM-dependent_MTases_sf"/>
</dbReference>
<dbReference type="Pfam" id="PF05175">
    <property type="entry name" value="MTS"/>
    <property type="match status" value="1"/>
</dbReference>
<dbReference type="SUPFAM" id="SSF53335">
    <property type="entry name" value="S-adenosyl-L-methionine-dependent methyltransferases"/>
    <property type="match status" value="1"/>
</dbReference>
<evidence type="ECO:0000256" key="2">
    <source>
        <dbReference type="ARBA" id="ARBA00022679"/>
    </source>
</evidence>
<name>A0A1I0BN01_9GAMM</name>
<keyword evidence="2 5" id="KW-0808">Transferase</keyword>
<dbReference type="InterPro" id="IPR050210">
    <property type="entry name" value="tRNA_Adenine-N(6)_MTase"/>
</dbReference>
<dbReference type="GO" id="GO:0003676">
    <property type="term" value="F:nucleic acid binding"/>
    <property type="evidence" value="ECO:0007669"/>
    <property type="project" value="InterPro"/>
</dbReference>
<evidence type="ECO:0000259" key="4">
    <source>
        <dbReference type="Pfam" id="PF05175"/>
    </source>
</evidence>
<feature type="domain" description="Methyltransferase small" evidence="4">
    <location>
        <begin position="31"/>
        <end position="149"/>
    </location>
</feature>
<dbReference type="PANTHER" id="PTHR47739">
    <property type="entry name" value="TRNA1(VAL) (ADENINE(37)-N6)-METHYLTRANSFERASE"/>
    <property type="match status" value="1"/>
</dbReference>
<keyword evidence="3" id="KW-0949">S-adenosyl-L-methionine</keyword>
<keyword evidence="1 5" id="KW-0489">Methyltransferase</keyword>
<organism evidence="5 6">
    <name type="scientific">Thorsellia anophelis DSM 18579</name>
    <dbReference type="NCBI Taxonomy" id="1123402"/>
    <lineage>
        <taxon>Bacteria</taxon>
        <taxon>Pseudomonadati</taxon>
        <taxon>Pseudomonadota</taxon>
        <taxon>Gammaproteobacteria</taxon>
        <taxon>Enterobacterales</taxon>
        <taxon>Thorselliaceae</taxon>
        <taxon>Thorsellia</taxon>
    </lineage>
</organism>
<dbReference type="EMBL" id="FOHV01000008">
    <property type="protein sequence ID" value="SET07641.1"/>
    <property type="molecule type" value="Genomic_DNA"/>
</dbReference>
<dbReference type="InterPro" id="IPR002052">
    <property type="entry name" value="DNA_methylase_N6_adenine_CS"/>
</dbReference>
<dbReference type="Proteomes" id="UP000242642">
    <property type="component" value="Unassembled WGS sequence"/>
</dbReference>
<evidence type="ECO:0000256" key="1">
    <source>
        <dbReference type="ARBA" id="ARBA00022603"/>
    </source>
</evidence>
<evidence type="ECO:0000313" key="6">
    <source>
        <dbReference type="Proteomes" id="UP000242642"/>
    </source>
</evidence>
<evidence type="ECO:0000313" key="5">
    <source>
        <dbReference type="EMBL" id="SET07641.1"/>
    </source>
</evidence>
<dbReference type="GO" id="GO:0008757">
    <property type="term" value="F:S-adenosylmethionine-dependent methyltransferase activity"/>
    <property type="evidence" value="ECO:0007669"/>
    <property type="project" value="UniProtKB-ARBA"/>
</dbReference>
<dbReference type="PROSITE" id="PS00092">
    <property type="entry name" value="N6_MTASE"/>
    <property type="match status" value="1"/>
</dbReference>